<gene>
    <name evidence="5" type="ORF">SODALDRAFT_335943</name>
</gene>
<feature type="compositionally biased region" description="Basic and acidic residues" evidence="3">
    <location>
        <begin position="539"/>
        <end position="552"/>
    </location>
</feature>
<feature type="compositionally biased region" description="Basic and acidic residues" evidence="3">
    <location>
        <begin position="502"/>
        <end position="524"/>
    </location>
</feature>
<feature type="region of interest" description="Disordered" evidence="3">
    <location>
        <begin position="485"/>
        <end position="999"/>
    </location>
</feature>
<evidence type="ECO:0000256" key="1">
    <source>
        <dbReference type="ARBA" id="ARBA00022443"/>
    </source>
</evidence>
<feature type="compositionally biased region" description="Polar residues" evidence="3">
    <location>
        <begin position="485"/>
        <end position="501"/>
    </location>
</feature>
<feature type="compositionally biased region" description="Acidic residues" evidence="3">
    <location>
        <begin position="848"/>
        <end position="857"/>
    </location>
</feature>
<proteinExistence type="predicted"/>
<feature type="domain" description="SH3" evidence="4">
    <location>
        <begin position="353"/>
        <end position="414"/>
    </location>
</feature>
<organism evidence="5 6">
    <name type="scientific">Sodiomyces alkalinus (strain CBS 110278 / VKM F-3762 / F11)</name>
    <name type="common">Alkaliphilic filamentous fungus</name>
    <dbReference type="NCBI Taxonomy" id="1314773"/>
    <lineage>
        <taxon>Eukaryota</taxon>
        <taxon>Fungi</taxon>
        <taxon>Dikarya</taxon>
        <taxon>Ascomycota</taxon>
        <taxon>Pezizomycotina</taxon>
        <taxon>Sordariomycetes</taxon>
        <taxon>Hypocreomycetidae</taxon>
        <taxon>Glomerellales</taxon>
        <taxon>Plectosphaerellaceae</taxon>
        <taxon>Sodiomyces</taxon>
    </lineage>
</organism>
<dbReference type="SMART" id="SM00326">
    <property type="entry name" value="SH3"/>
    <property type="match status" value="1"/>
</dbReference>
<dbReference type="EMBL" id="ML119051">
    <property type="protein sequence ID" value="ROT42094.1"/>
    <property type="molecule type" value="Genomic_DNA"/>
</dbReference>
<dbReference type="GO" id="GO:0030950">
    <property type="term" value="P:establishment or maintenance of actin cytoskeleton polarity"/>
    <property type="evidence" value="ECO:0007669"/>
    <property type="project" value="TreeGrafter"/>
</dbReference>
<dbReference type="OrthoDB" id="196165at2759"/>
<dbReference type="Gene3D" id="2.30.30.40">
    <property type="entry name" value="SH3 Domains"/>
    <property type="match status" value="1"/>
</dbReference>
<feature type="compositionally biased region" description="Polar residues" evidence="3">
    <location>
        <begin position="720"/>
        <end position="735"/>
    </location>
</feature>
<protein>
    <recommendedName>
        <fullName evidence="4">SH3 domain-containing protein</fullName>
    </recommendedName>
</protein>
<feature type="compositionally biased region" description="Low complexity" evidence="3">
    <location>
        <begin position="983"/>
        <end position="998"/>
    </location>
</feature>
<evidence type="ECO:0000259" key="4">
    <source>
        <dbReference type="PROSITE" id="PS50002"/>
    </source>
</evidence>
<feature type="compositionally biased region" description="Basic and acidic residues" evidence="3">
    <location>
        <begin position="90"/>
        <end position="99"/>
    </location>
</feature>
<evidence type="ECO:0000256" key="3">
    <source>
        <dbReference type="SAM" id="MobiDB-lite"/>
    </source>
</evidence>
<dbReference type="AlphaFoldDB" id="A0A3N2Q5N9"/>
<dbReference type="InterPro" id="IPR036028">
    <property type="entry name" value="SH3-like_dom_sf"/>
</dbReference>
<dbReference type="RefSeq" id="XP_028469900.1">
    <property type="nucleotide sequence ID" value="XM_028612553.1"/>
</dbReference>
<dbReference type="Proteomes" id="UP000272025">
    <property type="component" value="Unassembled WGS sequence"/>
</dbReference>
<feature type="compositionally biased region" description="Acidic residues" evidence="3">
    <location>
        <begin position="126"/>
        <end position="142"/>
    </location>
</feature>
<accession>A0A3N2Q5N9</accession>
<evidence type="ECO:0000256" key="2">
    <source>
        <dbReference type="PROSITE-ProRule" id="PRU00192"/>
    </source>
</evidence>
<reference evidence="5 6" key="1">
    <citation type="journal article" date="2018" name="Mol. Ecol.">
        <title>The obligate alkalophilic soda-lake fungus Sodiomyces alkalinus has shifted to a protein diet.</title>
        <authorList>
            <person name="Grum-Grzhimaylo A.A."/>
            <person name="Falkoski D.L."/>
            <person name="van den Heuvel J."/>
            <person name="Valero-Jimenez C.A."/>
            <person name="Min B."/>
            <person name="Choi I.G."/>
            <person name="Lipzen A."/>
            <person name="Daum C.G."/>
            <person name="Aanen D.K."/>
            <person name="Tsang A."/>
            <person name="Henrissat B."/>
            <person name="Bilanenko E.N."/>
            <person name="de Vries R.P."/>
            <person name="van Kan J.A.L."/>
            <person name="Grigoriev I.V."/>
            <person name="Debets A.J.M."/>
        </authorList>
    </citation>
    <scope>NUCLEOTIDE SEQUENCE [LARGE SCALE GENOMIC DNA]</scope>
    <source>
        <strain evidence="5 6">F11</strain>
    </source>
</reference>
<dbReference type="InterPro" id="IPR053039">
    <property type="entry name" value="Polarity_Bud-Selection_Reg"/>
</dbReference>
<feature type="compositionally biased region" description="Low complexity" evidence="3">
    <location>
        <begin position="957"/>
        <end position="968"/>
    </location>
</feature>
<evidence type="ECO:0000313" key="5">
    <source>
        <dbReference type="EMBL" id="ROT42094.1"/>
    </source>
</evidence>
<feature type="compositionally biased region" description="Low complexity" evidence="3">
    <location>
        <begin position="858"/>
        <end position="882"/>
    </location>
</feature>
<dbReference type="InterPro" id="IPR001452">
    <property type="entry name" value="SH3_domain"/>
</dbReference>
<dbReference type="GO" id="GO:0051286">
    <property type="term" value="C:cell tip"/>
    <property type="evidence" value="ECO:0007669"/>
    <property type="project" value="TreeGrafter"/>
</dbReference>
<dbReference type="GeneID" id="39581031"/>
<feature type="compositionally biased region" description="Polar residues" evidence="3">
    <location>
        <begin position="589"/>
        <end position="600"/>
    </location>
</feature>
<dbReference type="PROSITE" id="PS50002">
    <property type="entry name" value="SH3"/>
    <property type="match status" value="1"/>
</dbReference>
<dbReference type="FunFam" id="2.30.30.40:FF:000035">
    <property type="entry name" value="SH3 domain containing protein"/>
    <property type="match status" value="1"/>
</dbReference>
<feature type="compositionally biased region" description="Basic and acidic residues" evidence="3">
    <location>
        <begin position="690"/>
        <end position="713"/>
    </location>
</feature>
<feature type="compositionally biased region" description="Polar residues" evidence="3">
    <location>
        <begin position="571"/>
        <end position="580"/>
    </location>
</feature>
<feature type="compositionally biased region" description="Basic and acidic residues" evidence="3">
    <location>
        <begin position="206"/>
        <end position="233"/>
    </location>
</feature>
<keyword evidence="1 2" id="KW-0728">SH3 domain</keyword>
<feature type="compositionally biased region" description="Low complexity" evidence="3">
    <location>
        <begin position="908"/>
        <end position="922"/>
    </location>
</feature>
<dbReference type="SUPFAM" id="SSF50044">
    <property type="entry name" value="SH3-domain"/>
    <property type="match status" value="1"/>
</dbReference>
<feature type="compositionally biased region" description="Basic and acidic residues" evidence="3">
    <location>
        <begin position="633"/>
        <end position="659"/>
    </location>
</feature>
<name>A0A3N2Q5N9_SODAK</name>
<dbReference type="PANTHER" id="PTHR47775">
    <property type="entry name" value="BUD SITE SELECTION PROTEIN 14"/>
    <property type="match status" value="1"/>
</dbReference>
<dbReference type="GO" id="GO:0015630">
    <property type="term" value="C:microtubule cytoskeleton"/>
    <property type="evidence" value="ECO:0007669"/>
    <property type="project" value="TreeGrafter"/>
</dbReference>
<feature type="compositionally biased region" description="Basic and acidic residues" evidence="3">
    <location>
        <begin position="601"/>
        <end position="611"/>
    </location>
</feature>
<dbReference type="PANTHER" id="PTHR47775:SF1">
    <property type="entry name" value="BUD SITE SELECTION PROTEIN 14"/>
    <property type="match status" value="1"/>
</dbReference>
<dbReference type="STRING" id="1314773.A0A3N2Q5N9"/>
<keyword evidence="6" id="KW-1185">Reference proteome</keyword>
<sequence>MARPHIIRADTIDLQDRKTPSAKDHSHSHAKGPSPLAPHQAGTLREVAQETAEENARSPRVSWSNGDAIGDLQQHAEDISAGASNTHDPNGSHKDRDLAASEATMQQQQRDSLAVAQNGGLSGNIDESDADGDTDDSLEDDLMDKISSSPSIEDDSLPTTRACFSPTRSPALGDPRSSSPYLEIPEHPPMNSIHPRQHSKASVELSPRHATDDEHERERERERARDEHEHDECSNNETADTLDDTLPSDTNVGLDAAETHGTFEVRPLNIIKIRDSRHRDFAARRAEMEKTERVKAVGQFVDENDENDDPLTMLYEASLEDDDDFTAPLLDDPKPNCVNAAWADKCLHRTEDIDFDFVYALHTFVATVEGQANATKGDTMVLLDDSNSYWWLVRVVKDSSIGYLPAEHIETPTERLARLNKHRNIDLSATMLGDQPGEKSKSTFRSALRGKKRKTVVFAEPTYVNYSDLDYSSEEEDVDELFGTQKQTGDQGQAPTDSETNGDAHVDAQDEQHPQQEEDDRHGAAEQTQRPTEDAMIDETARVEPLKPRATKEAVATAELSKEVADEQGDNRPSSEQFFETKSEGGPSRSRNGTVRNTDSFFKDETVETKKITLTPNLLRDDNTTPRPSSSNDSKDLKQRPSLDKMDKMEKELQPDKKEDRKKKDKKPSVIRSFFSRKDKKKATDDDDDSFGKRSMDAENEHDDDRSDVHASPEKPGPQRQPSKLQKQQPRTEPSPTRRPGSAAQKSTTRELADYIVSEARNDVSNVPPASMRIVQEQQQERDHSPANGQRGQGQPGEQARPGSSQKEERSGLSKIKLSRSAGGGAEKQNKVEKPQKVTKAKSRIELDDFDSTDEETTAIANTQHTQNQAQIQTQTQDQSTQEKAQRPVLPGAYPDSFASNKQADGSAPAAAAAATATATATNTSESEPPAEHFTESPVQVSSLAPNDPPALMGDTSSQEDSSSKSPSPELVDTDEAAKHTQDSMTSSTSTSNSRGSSWNDAKLRAFFDSGSDIRDMLVVVYDKSDVVPAGPDHPLLAEITTQLDNMLGDWLARKQRLRGTV</sequence>
<dbReference type="GO" id="GO:0008104">
    <property type="term" value="P:intracellular protein localization"/>
    <property type="evidence" value="ECO:0007669"/>
    <property type="project" value="TreeGrafter"/>
</dbReference>
<evidence type="ECO:0000313" key="6">
    <source>
        <dbReference type="Proteomes" id="UP000272025"/>
    </source>
</evidence>
<feature type="region of interest" description="Disordered" evidence="3">
    <location>
        <begin position="1"/>
        <end position="248"/>
    </location>
</feature>
<feature type="compositionally biased region" description="Basic and acidic residues" evidence="3">
    <location>
        <begin position="7"/>
        <end position="27"/>
    </location>
</feature>